<dbReference type="InterPro" id="IPR051628">
    <property type="entry name" value="LUBAC_E3_Ligases"/>
</dbReference>
<evidence type="ECO:0000313" key="7">
    <source>
        <dbReference type="WBParaSite" id="EN70_7614"/>
    </source>
</evidence>
<dbReference type="STRING" id="7209.A0A1I7VY96"/>
<evidence type="ECO:0000256" key="2">
    <source>
        <dbReference type="ARBA" id="ARBA00022723"/>
    </source>
</evidence>
<evidence type="ECO:0000256" key="3">
    <source>
        <dbReference type="ARBA" id="ARBA00022771"/>
    </source>
</evidence>
<dbReference type="PANTHER" id="PTHR22770:SF47">
    <property type="entry name" value="E3 UBIQUITIN-PROTEIN LIGASE RNF216"/>
    <property type="match status" value="1"/>
</dbReference>
<comment type="pathway">
    <text evidence="1">Protein modification; protein ubiquitination.</text>
</comment>
<dbReference type="GO" id="GO:0008270">
    <property type="term" value="F:zinc ion binding"/>
    <property type="evidence" value="ECO:0007669"/>
    <property type="project" value="UniProtKB-KW"/>
</dbReference>
<keyword evidence="5" id="KW-0862">Zinc</keyword>
<keyword evidence="3" id="KW-0863">Zinc-finger</keyword>
<keyword evidence="6" id="KW-1185">Reference proteome</keyword>
<evidence type="ECO:0000256" key="5">
    <source>
        <dbReference type="ARBA" id="ARBA00022833"/>
    </source>
</evidence>
<dbReference type="WBParaSite" id="EN70_7614">
    <property type="protein sequence ID" value="EN70_7614"/>
    <property type="gene ID" value="EN70_7614"/>
</dbReference>
<proteinExistence type="predicted"/>
<accession>A0A1I7VY96</accession>
<evidence type="ECO:0000256" key="4">
    <source>
        <dbReference type="ARBA" id="ARBA00022786"/>
    </source>
</evidence>
<dbReference type="AlphaFoldDB" id="A0A1I7VY96"/>
<keyword evidence="2" id="KW-0479">Metal-binding</keyword>
<dbReference type="InParanoid" id="A0A1I7VY96"/>
<gene>
    <name evidence="7" type="primary">LOAG_09090</name>
</gene>
<protein>
    <submittedName>
        <fullName evidence="7">RING-type domain-containing protein</fullName>
    </submittedName>
</protein>
<dbReference type="Proteomes" id="UP000095285">
    <property type="component" value="Unassembled WGS sequence"/>
</dbReference>
<name>A0A1I7VY96_LOALO</name>
<sequence>MVEECNHTTVTAWKTSELEPQPGPSGVRKRTLTSFDEWAEHLNKQRLLFIENEQIDYLTIEERKVLYTACQVVPTVDPSYVYNLITTKYMSSIETIVEHLFRDNYPTIKQRIRRECMELRRKAYLGENGEPFDFVQFLTIYPNPEILFEKKRKTDEIYMKHAMAFLSRKFEQYDMKFLKKVFTNCKKQLLPAYRILKKHAEAFAKGENAPHFITNARIKVKFRRISDSGKVPEYPDSLDELFFREAQYCLHEDEILNYKANHAAKRKEALEHAERNGLLKGCIICCEDRYLDEDMIKCNNGNHEFCKDCVKQHAEAQIGDVGEFKQMRRSFEQIKSPSFKQYDMTQMKCLKESHIPLRCEEVDEEVDFETKKRKFIEERMSEAVIRKCPTCDNSAKGCCRQDTSLEQLHEMAAKRAGLEALRLFHEQNPESVDVKAPNINELAGLKKKTKPATTD</sequence>
<keyword evidence="4" id="KW-0833">Ubl conjugation pathway</keyword>
<reference evidence="7" key="2">
    <citation type="submission" date="2016-11" db="UniProtKB">
        <authorList>
            <consortium name="WormBaseParasite"/>
        </authorList>
    </citation>
    <scope>IDENTIFICATION</scope>
</reference>
<evidence type="ECO:0000256" key="1">
    <source>
        <dbReference type="ARBA" id="ARBA00004906"/>
    </source>
</evidence>
<evidence type="ECO:0000313" key="6">
    <source>
        <dbReference type="Proteomes" id="UP000095285"/>
    </source>
</evidence>
<organism evidence="6 7">
    <name type="scientific">Loa loa</name>
    <name type="common">Eye worm</name>
    <name type="synonym">Filaria loa</name>
    <dbReference type="NCBI Taxonomy" id="7209"/>
    <lineage>
        <taxon>Eukaryota</taxon>
        <taxon>Metazoa</taxon>
        <taxon>Ecdysozoa</taxon>
        <taxon>Nematoda</taxon>
        <taxon>Chromadorea</taxon>
        <taxon>Rhabditida</taxon>
        <taxon>Spirurina</taxon>
        <taxon>Spiruromorpha</taxon>
        <taxon>Filarioidea</taxon>
        <taxon>Onchocercidae</taxon>
        <taxon>Loa</taxon>
    </lineage>
</organism>
<reference evidence="6" key="1">
    <citation type="submission" date="2012-04" db="EMBL/GenBank/DDBJ databases">
        <title>The Genome Sequence of Loa loa.</title>
        <authorList>
            <consortium name="The Broad Institute Genome Sequencing Platform"/>
            <consortium name="Broad Institute Genome Sequencing Center for Infectious Disease"/>
            <person name="Nutman T.B."/>
            <person name="Fink D.L."/>
            <person name="Russ C."/>
            <person name="Young S."/>
            <person name="Zeng Q."/>
            <person name="Gargeya S."/>
            <person name="Alvarado L."/>
            <person name="Berlin A."/>
            <person name="Chapman S.B."/>
            <person name="Chen Z."/>
            <person name="Freedman E."/>
            <person name="Gellesch M."/>
            <person name="Goldberg J."/>
            <person name="Griggs A."/>
            <person name="Gujja S."/>
            <person name="Heilman E.R."/>
            <person name="Heiman D."/>
            <person name="Howarth C."/>
            <person name="Mehta T."/>
            <person name="Neiman D."/>
            <person name="Pearson M."/>
            <person name="Roberts A."/>
            <person name="Saif S."/>
            <person name="Shea T."/>
            <person name="Shenoy N."/>
            <person name="Sisk P."/>
            <person name="Stolte C."/>
            <person name="Sykes S."/>
            <person name="White J."/>
            <person name="Yandava C."/>
            <person name="Haas B."/>
            <person name="Henn M.R."/>
            <person name="Nusbaum C."/>
            <person name="Birren B."/>
        </authorList>
    </citation>
    <scope>NUCLEOTIDE SEQUENCE [LARGE SCALE GENOMIC DNA]</scope>
</reference>
<dbReference type="OrthoDB" id="5794520at2759"/>
<dbReference type="PANTHER" id="PTHR22770">
    <property type="entry name" value="UBIQUITIN CONJUGATING ENZYME 7 INTERACTING PROTEIN-RELATED"/>
    <property type="match status" value="1"/>
</dbReference>